<evidence type="ECO:0000256" key="2">
    <source>
        <dbReference type="ARBA" id="ARBA00011738"/>
    </source>
</evidence>
<evidence type="ECO:0000256" key="4">
    <source>
        <dbReference type="ARBA" id="ARBA00022723"/>
    </source>
</evidence>
<dbReference type="GO" id="GO:0070006">
    <property type="term" value="F:metalloaminopeptidase activity"/>
    <property type="evidence" value="ECO:0007669"/>
    <property type="project" value="InterPro"/>
</dbReference>
<dbReference type="PANTHER" id="PTHR48480:SF2">
    <property type="entry name" value="PEPTIDASE D"/>
    <property type="match status" value="1"/>
</dbReference>
<proteinExistence type="inferred from homology"/>
<evidence type="ECO:0000256" key="12">
    <source>
        <dbReference type="ARBA" id="ARBA00044252"/>
    </source>
</evidence>
<dbReference type="PANTHER" id="PTHR48480">
    <property type="match status" value="1"/>
</dbReference>
<dbReference type="InterPro" id="IPR001131">
    <property type="entry name" value="Peptidase_M24B_aminopep-P_CS"/>
</dbReference>
<evidence type="ECO:0000313" key="19">
    <source>
        <dbReference type="Proteomes" id="UP001497623"/>
    </source>
</evidence>
<name>A0AAV2QWP6_MEGNR</name>
<dbReference type="InterPro" id="IPR007865">
    <property type="entry name" value="Aminopep_P_N"/>
</dbReference>
<dbReference type="SUPFAM" id="SSF53092">
    <property type="entry name" value="Creatinase/prolidase N-terminal domain"/>
    <property type="match status" value="1"/>
</dbReference>
<dbReference type="EMBL" id="CAXKWB010012313">
    <property type="protein sequence ID" value="CAL4104180.1"/>
    <property type="molecule type" value="Genomic_DNA"/>
</dbReference>
<dbReference type="InterPro" id="IPR036005">
    <property type="entry name" value="Creatinase/aminopeptidase-like"/>
</dbReference>
<accession>A0AAV2QWP6</accession>
<dbReference type="FunFam" id="3.90.230.10:FF:000002">
    <property type="entry name" value="Xaa-Pro aminopeptidase 3"/>
    <property type="match status" value="1"/>
</dbReference>
<keyword evidence="8" id="KW-0464">Manganese</keyword>
<organism evidence="18 19">
    <name type="scientific">Meganyctiphanes norvegica</name>
    <name type="common">Northern krill</name>
    <name type="synonym">Thysanopoda norvegica</name>
    <dbReference type="NCBI Taxonomy" id="48144"/>
    <lineage>
        <taxon>Eukaryota</taxon>
        <taxon>Metazoa</taxon>
        <taxon>Ecdysozoa</taxon>
        <taxon>Arthropoda</taxon>
        <taxon>Crustacea</taxon>
        <taxon>Multicrustacea</taxon>
        <taxon>Malacostraca</taxon>
        <taxon>Eumalacostraca</taxon>
        <taxon>Eucarida</taxon>
        <taxon>Euphausiacea</taxon>
        <taxon>Euphausiidae</taxon>
        <taxon>Meganyctiphanes</taxon>
    </lineage>
</organism>
<evidence type="ECO:0000256" key="14">
    <source>
        <dbReference type="ARBA" id="ARBA00044351"/>
    </source>
</evidence>
<evidence type="ECO:0000256" key="5">
    <source>
        <dbReference type="ARBA" id="ARBA00022801"/>
    </source>
</evidence>
<keyword evidence="5" id="KW-0378">Hydrolase</keyword>
<evidence type="ECO:0000256" key="6">
    <source>
        <dbReference type="ARBA" id="ARBA00022997"/>
    </source>
</evidence>
<dbReference type="CDD" id="cd01087">
    <property type="entry name" value="Prolidase"/>
    <property type="match status" value="1"/>
</dbReference>
<evidence type="ECO:0000256" key="11">
    <source>
        <dbReference type="ARBA" id="ARBA00044141"/>
    </source>
</evidence>
<keyword evidence="3" id="KW-0645">Protease</keyword>
<evidence type="ECO:0000256" key="16">
    <source>
        <dbReference type="RuleBase" id="RU000590"/>
    </source>
</evidence>
<dbReference type="SMART" id="SM01011">
    <property type="entry name" value="AMP_N"/>
    <property type="match status" value="1"/>
</dbReference>
<dbReference type="Pfam" id="PF00557">
    <property type="entry name" value="Peptidase_M24"/>
    <property type="match status" value="1"/>
</dbReference>
<comment type="caution">
    <text evidence="18">The sequence shown here is derived from an EMBL/GenBank/DDBJ whole genome shotgun (WGS) entry which is preliminary data.</text>
</comment>
<comment type="catalytic activity">
    <reaction evidence="15">
        <text>Xaa-L-Pro dipeptide + H2O = an L-alpha-amino acid + L-proline</text>
        <dbReference type="Rhea" id="RHEA:76407"/>
        <dbReference type="ChEBI" id="CHEBI:15377"/>
        <dbReference type="ChEBI" id="CHEBI:59869"/>
        <dbReference type="ChEBI" id="CHEBI:60039"/>
        <dbReference type="ChEBI" id="CHEBI:195196"/>
        <dbReference type="EC" id="3.4.13.9"/>
    </reaction>
</comment>
<gene>
    <name evidence="18" type="ORF">MNOR_LOCUS17727</name>
</gene>
<evidence type="ECO:0000256" key="9">
    <source>
        <dbReference type="ARBA" id="ARBA00043990"/>
    </source>
</evidence>
<evidence type="ECO:0000256" key="1">
    <source>
        <dbReference type="ARBA" id="ARBA00001936"/>
    </source>
</evidence>
<dbReference type="Proteomes" id="UP001497623">
    <property type="component" value="Unassembled WGS sequence"/>
</dbReference>
<dbReference type="Gene3D" id="3.40.350.10">
    <property type="entry name" value="Creatinase/prolidase N-terminal domain"/>
    <property type="match status" value="1"/>
</dbReference>
<dbReference type="GO" id="GO:0030145">
    <property type="term" value="F:manganese ion binding"/>
    <property type="evidence" value="ECO:0007669"/>
    <property type="project" value="InterPro"/>
</dbReference>
<dbReference type="AlphaFoldDB" id="A0AAV2QWP6"/>
<feature type="non-terminal residue" evidence="18">
    <location>
        <position position="563"/>
    </location>
</feature>
<evidence type="ECO:0000256" key="13">
    <source>
        <dbReference type="ARBA" id="ARBA00044284"/>
    </source>
</evidence>
<dbReference type="PROSITE" id="PS00491">
    <property type="entry name" value="PROLINE_PEPTIDASE"/>
    <property type="match status" value="1"/>
</dbReference>
<comment type="subunit">
    <text evidence="2">Homodimer.</text>
</comment>
<dbReference type="InterPro" id="IPR052433">
    <property type="entry name" value="X-Pro_dipept-like"/>
</dbReference>
<keyword evidence="7" id="KW-0482">Metalloprotease</keyword>
<comment type="cofactor">
    <cofactor evidence="1">
        <name>Mn(2+)</name>
        <dbReference type="ChEBI" id="CHEBI:29035"/>
    </cofactor>
</comment>
<keyword evidence="19" id="KW-1185">Reference proteome</keyword>
<evidence type="ECO:0000256" key="10">
    <source>
        <dbReference type="ARBA" id="ARBA00044051"/>
    </source>
</evidence>
<dbReference type="GO" id="GO:0102009">
    <property type="term" value="F:proline dipeptidase activity"/>
    <property type="evidence" value="ECO:0007669"/>
    <property type="project" value="UniProtKB-EC"/>
</dbReference>
<evidence type="ECO:0000256" key="7">
    <source>
        <dbReference type="ARBA" id="ARBA00023049"/>
    </source>
</evidence>
<dbReference type="EC" id="3.4.13.9" evidence="10"/>
<keyword evidence="6" id="KW-0224">Dipeptidase</keyword>
<dbReference type="InterPro" id="IPR000994">
    <property type="entry name" value="Pept_M24"/>
</dbReference>
<keyword evidence="4 16" id="KW-0479">Metal-binding</keyword>
<evidence type="ECO:0000259" key="17">
    <source>
        <dbReference type="SMART" id="SM01011"/>
    </source>
</evidence>
<dbReference type="InterPro" id="IPR029149">
    <property type="entry name" value="Creatin/AminoP/Spt16_N"/>
</dbReference>
<dbReference type="GO" id="GO:0006508">
    <property type="term" value="P:proteolysis"/>
    <property type="evidence" value="ECO:0007669"/>
    <property type="project" value="UniProtKB-KW"/>
</dbReference>
<reference evidence="18 19" key="1">
    <citation type="submission" date="2024-05" db="EMBL/GenBank/DDBJ databases">
        <authorList>
            <person name="Wallberg A."/>
        </authorList>
    </citation>
    <scope>NUCLEOTIDE SEQUENCE [LARGE SCALE GENOMIC DNA]</scope>
</reference>
<evidence type="ECO:0000313" key="18">
    <source>
        <dbReference type="EMBL" id="CAL4104180.1"/>
    </source>
</evidence>
<sequence length="563" mass="63195">MKKHVDKFTKKPLPSLRGHGTAINDPTISSRLVILCLKSSSLPLFNMASNSSKARPSDPRYEDGAAYYTMGEHTLKIPMTLHKENRERLVKRLNACGGYTPGSIALLQGGEDTHRPGSSDIDHIFRQESYFHWAFGVLEPGWYGAIDVKSGSTTLFMPRLPEEYGMWMGRIRTPEEFRRQYQVDEVRYVDEMAQVLKEMTSGELLTLHGTNTDSGRETLEAAFEGISQFTVNNRVLHDEIAECRVLKTEAEIQILRFAASVSCAAHRAVMRRIRPGMKEYQLEAMFQHHTYYHGGCRHQAYTNICGCGPSAAILHYGHAGAPNDRTIRDGDAIMLDMGAEYYCYTSDVSVSYPANGKFSDDHKKIYNAVFAATKAVMAALRPGVSWVEMHRLAYRSMLEKLKEAGLVRGEIDEMMAANIGSVFQPHGLGHLLGLDVHDVGGYLERCPPRPTEAGYRNLRTARLIEENMVLTIEPGCYFIDYILDGAFANQEQARFLVREEIERFRGFGGVRIEDDVLITADGMENLSHEVPRTVEDIEALMAAGREEEDVYVPQLHAQGKLGN</sequence>
<dbReference type="Gene3D" id="3.90.230.10">
    <property type="entry name" value="Creatinase/methionine aminopeptidase superfamily"/>
    <property type="match status" value="1"/>
</dbReference>
<dbReference type="Pfam" id="PF05195">
    <property type="entry name" value="AMP_N"/>
    <property type="match status" value="1"/>
</dbReference>
<evidence type="ECO:0000256" key="8">
    <source>
        <dbReference type="ARBA" id="ARBA00023211"/>
    </source>
</evidence>
<comment type="similarity">
    <text evidence="9">Belongs to the peptidase M24B family. Eukaryotic-type prolidase subfamily.</text>
</comment>
<feature type="domain" description="Aminopeptidase P N-terminal" evidence="17">
    <location>
        <begin position="77"/>
        <end position="217"/>
    </location>
</feature>
<protein>
    <recommendedName>
        <fullName evidence="11">Xaa-Pro dipeptidase</fullName>
        <ecNumber evidence="10">3.4.13.9</ecNumber>
    </recommendedName>
    <alternativeName>
        <fullName evidence="14">Imidodipeptidase</fullName>
    </alternativeName>
    <alternativeName>
        <fullName evidence="12">Peptidase D</fullName>
    </alternativeName>
    <alternativeName>
        <fullName evidence="13">Proline dipeptidase</fullName>
    </alternativeName>
</protein>
<dbReference type="SUPFAM" id="SSF55920">
    <property type="entry name" value="Creatinase/aminopeptidase"/>
    <property type="match status" value="1"/>
</dbReference>
<evidence type="ECO:0000256" key="15">
    <source>
        <dbReference type="ARBA" id="ARBA00048994"/>
    </source>
</evidence>
<evidence type="ECO:0000256" key="3">
    <source>
        <dbReference type="ARBA" id="ARBA00022670"/>
    </source>
</evidence>